<organism evidence="7 8">
    <name type="scientific">Podospora australis</name>
    <dbReference type="NCBI Taxonomy" id="1536484"/>
    <lineage>
        <taxon>Eukaryota</taxon>
        <taxon>Fungi</taxon>
        <taxon>Dikarya</taxon>
        <taxon>Ascomycota</taxon>
        <taxon>Pezizomycotina</taxon>
        <taxon>Sordariomycetes</taxon>
        <taxon>Sordariomycetidae</taxon>
        <taxon>Sordariales</taxon>
        <taxon>Podosporaceae</taxon>
        <taxon>Podospora</taxon>
    </lineage>
</organism>
<reference evidence="7" key="1">
    <citation type="journal article" date="2023" name="Mol. Phylogenet. Evol.">
        <title>Genome-scale phylogeny and comparative genomics of the fungal order Sordariales.</title>
        <authorList>
            <person name="Hensen N."/>
            <person name="Bonometti L."/>
            <person name="Westerberg I."/>
            <person name="Brannstrom I.O."/>
            <person name="Guillou S."/>
            <person name="Cros-Aarteil S."/>
            <person name="Calhoun S."/>
            <person name="Haridas S."/>
            <person name="Kuo A."/>
            <person name="Mondo S."/>
            <person name="Pangilinan J."/>
            <person name="Riley R."/>
            <person name="LaButti K."/>
            <person name="Andreopoulos B."/>
            <person name="Lipzen A."/>
            <person name="Chen C."/>
            <person name="Yan M."/>
            <person name="Daum C."/>
            <person name="Ng V."/>
            <person name="Clum A."/>
            <person name="Steindorff A."/>
            <person name="Ohm R.A."/>
            <person name="Martin F."/>
            <person name="Silar P."/>
            <person name="Natvig D.O."/>
            <person name="Lalanne C."/>
            <person name="Gautier V."/>
            <person name="Ament-Velasquez S.L."/>
            <person name="Kruys A."/>
            <person name="Hutchinson M.I."/>
            <person name="Powell A.J."/>
            <person name="Barry K."/>
            <person name="Miller A.N."/>
            <person name="Grigoriev I.V."/>
            <person name="Debuchy R."/>
            <person name="Gladieux P."/>
            <person name="Hiltunen Thoren M."/>
            <person name="Johannesson H."/>
        </authorList>
    </citation>
    <scope>NUCLEOTIDE SEQUENCE</scope>
    <source>
        <strain evidence="7">PSN309</strain>
    </source>
</reference>
<evidence type="ECO:0000256" key="5">
    <source>
        <dbReference type="SAM" id="Phobius"/>
    </source>
</evidence>
<dbReference type="PROSITE" id="PS50850">
    <property type="entry name" value="MFS"/>
    <property type="match status" value="1"/>
</dbReference>
<feature type="transmembrane region" description="Helical" evidence="5">
    <location>
        <begin position="322"/>
        <end position="343"/>
    </location>
</feature>
<dbReference type="Proteomes" id="UP001302126">
    <property type="component" value="Unassembled WGS sequence"/>
</dbReference>
<evidence type="ECO:0000259" key="6">
    <source>
        <dbReference type="PROSITE" id="PS50850"/>
    </source>
</evidence>
<feature type="domain" description="Major facilitator superfamily (MFS) profile" evidence="6">
    <location>
        <begin position="1"/>
        <end position="417"/>
    </location>
</feature>
<dbReference type="GO" id="GO:0005886">
    <property type="term" value="C:plasma membrane"/>
    <property type="evidence" value="ECO:0007669"/>
    <property type="project" value="TreeGrafter"/>
</dbReference>
<dbReference type="InterPro" id="IPR020846">
    <property type="entry name" value="MFS_dom"/>
</dbReference>
<feature type="transmembrane region" description="Helical" evidence="5">
    <location>
        <begin position="230"/>
        <end position="253"/>
    </location>
</feature>
<feature type="transmembrane region" description="Helical" evidence="5">
    <location>
        <begin position="6"/>
        <end position="26"/>
    </location>
</feature>
<feature type="transmembrane region" description="Helical" evidence="5">
    <location>
        <begin position="68"/>
        <end position="89"/>
    </location>
</feature>
<feature type="transmembrane region" description="Helical" evidence="5">
    <location>
        <begin position="364"/>
        <end position="386"/>
    </location>
</feature>
<feature type="transmembrane region" description="Helical" evidence="5">
    <location>
        <begin position="38"/>
        <end position="56"/>
    </location>
</feature>
<gene>
    <name evidence="7" type="ORF">QBC35DRAFT_512950</name>
</gene>
<feature type="transmembrane region" description="Helical" evidence="5">
    <location>
        <begin position="300"/>
        <end position="316"/>
    </location>
</feature>
<comment type="caution">
    <text evidence="7">The sequence shown here is derived from an EMBL/GenBank/DDBJ whole genome shotgun (WGS) entry which is preliminary data.</text>
</comment>
<dbReference type="InterPro" id="IPR036259">
    <property type="entry name" value="MFS_trans_sf"/>
</dbReference>
<dbReference type="PANTHER" id="PTHR23501">
    <property type="entry name" value="MAJOR FACILITATOR SUPERFAMILY"/>
    <property type="match status" value="1"/>
</dbReference>
<evidence type="ECO:0000256" key="2">
    <source>
        <dbReference type="ARBA" id="ARBA00022692"/>
    </source>
</evidence>
<feature type="transmembrane region" description="Helical" evidence="5">
    <location>
        <begin position="426"/>
        <end position="447"/>
    </location>
</feature>
<evidence type="ECO:0000256" key="1">
    <source>
        <dbReference type="ARBA" id="ARBA00004141"/>
    </source>
</evidence>
<comment type="subcellular location">
    <subcellularLocation>
        <location evidence="1">Membrane</location>
        <topology evidence="1">Multi-pass membrane protein</topology>
    </subcellularLocation>
</comment>
<dbReference type="AlphaFoldDB" id="A0AAN7AML0"/>
<feature type="transmembrane region" description="Helical" evidence="5">
    <location>
        <begin position="125"/>
        <end position="145"/>
    </location>
</feature>
<reference evidence="7" key="2">
    <citation type="submission" date="2023-05" db="EMBL/GenBank/DDBJ databases">
        <authorList>
            <consortium name="Lawrence Berkeley National Laboratory"/>
            <person name="Steindorff A."/>
            <person name="Hensen N."/>
            <person name="Bonometti L."/>
            <person name="Westerberg I."/>
            <person name="Brannstrom I.O."/>
            <person name="Guillou S."/>
            <person name="Cros-Aarteil S."/>
            <person name="Calhoun S."/>
            <person name="Haridas S."/>
            <person name="Kuo A."/>
            <person name="Mondo S."/>
            <person name="Pangilinan J."/>
            <person name="Riley R."/>
            <person name="Labutti K."/>
            <person name="Andreopoulos B."/>
            <person name="Lipzen A."/>
            <person name="Chen C."/>
            <person name="Yanf M."/>
            <person name="Daum C."/>
            <person name="Ng V."/>
            <person name="Clum A."/>
            <person name="Ohm R."/>
            <person name="Martin F."/>
            <person name="Silar P."/>
            <person name="Natvig D."/>
            <person name="Lalanne C."/>
            <person name="Gautier V."/>
            <person name="Ament-Velasquez S.L."/>
            <person name="Kruys A."/>
            <person name="Hutchinson M.I."/>
            <person name="Powell A.J."/>
            <person name="Barry K."/>
            <person name="Miller A.N."/>
            <person name="Grigoriev I.V."/>
            <person name="Debuchy R."/>
            <person name="Gladieux P."/>
            <person name="Thoren M.H."/>
            <person name="Johannesson H."/>
        </authorList>
    </citation>
    <scope>NUCLEOTIDE SEQUENCE</scope>
    <source>
        <strain evidence="7">PSN309</strain>
    </source>
</reference>
<keyword evidence="2 5" id="KW-0812">Transmembrane</keyword>
<feature type="transmembrane region" description="Helical" evidence="5">
    <location>
        <begin position="192"/>
        <end position="210"/>
    </location>
</feature>
<dbReference type="Pfam" id="PF07690">
    <property type="entry name" value="MFS_1"/>
    <property type="match status" value="1"/>
</dbReference>
<evidence type="ECO:0000256" key="3">
    <source>
        <dbReference type="ARBA" id="ARBA00022989"/>
    </source>
</evidence>
<feature type="transmembrane region" description="Helical" evidence="5">
    <location>
        <begin position="166"/>
        <end position="186"/>
    </location>
</feature>
<evidence type="ECO:0000313" key="7">
    <source>
        <dbReference type="EMBL" id="KAK4190990.1"/>
    </source>
</evidence>
<dbReference type="PANTHER" id="PTHR23501:SF59">
    <property type="entry name" value="MAJOR FACILITATOR SUPERFAMILY (MFS) PROFILE DOMAIN-CONTAINING PROTEIN-RELATED"/>
    <property type="match status" value="1"/>
</dbReference>
<protein>
    <submittedName>
        <fullName evidence="7">Major facilitator superfamily domain-containing protein</fullName>
    </submittedName>
</protein>
<evidence type="ECO:0000313" key="8">
    <source>
        <dbReference type="Proteomes" id="UP001302126"/>
    </source>
</evidence>
<proteinExistence type="predicted"/>
<keyword evidence="3 5" id="KW-1133">Transmembrane helix</keyword>
<name>A0AAN7AML0_9PEZI</name>
<dbReference type="InterPro" id="IPR011701">
    <property type="entry name" value="MFS"/>
</dbReference>
<feature type="transmembrane region" description="Helical" evidence="5">
    <location>
        <begin position="265"/>
        <end position="288"/>
    </location>
</feature>
<dbReference type="Gene3D" id="1.20.1250.20">
    <property type="entry name" value="MFS general substrate transporter like domains"/>
    <property type="match status" value="1"/>
</dbReference>
<dbReference type="Gene3D" id="1.20.1720.10">
    <property type="entry name" value="Multidrug resistance protein D"/>
    <property type="match status" value="1"/>
</dbReference>
<dbReference type="SUPFAM" id="SSF103473">
    <property type="entry name" value="MFS general substrate transporter"/>
    <property type="match status" value="1"/>
</dbReference>
<keyword evidence="8" id="KW-1185">Reference proteome</keyword>
<evidence type="ECO:0000256" key="4">
    <source>
        <dbReference type="ARBA" id="ARBA00023136"/>
    </source>
</evidence>
<dbReference type="GO" id="GO:0022857">
    <property type="term" value="F:transmembrane transporter activity"/>
    <property type="evidence" value="ECO:0007669"/>
    <property type="project" value="InterPro"/>
</dbReference>
<accession>A0AAN7AML0</accession>
<sequence length="471" mass="50810">MEASRTAVFSIGTVFSLSATIFQQPIAEISHVLGRKPAFLIVLVVFALGSIVAGTAKDMKMLLIGRAMQGFASGGSVLAAIVLTDLIELRDRATWISVQNGIQALGLVLGPLIGAGLLHASSWRWLFYVNLPAIAVSAAGLSLLLGFDKPQQGVMVCLSRVDWVGLGIFIPSSMAFLSPFTMAGVLYKWSSWKALVPLIFGILGLITLAVHQRHFASYPMFRASVFEKRVTVSALVGLTIFGTCVNMIFYYLVVFWSGVRGLNEILTGIALLPETFTMPIAAIICGLVMRKRNNIREAMLVSWPLTTISLGLLWFLDAKTPLAALIVINMGVGLGAGAASSALHITVLAATKREDNGHATAMSYLFRSAGMCLGIAVGTAIFTMGMNERFGQMEDSEMTAESILRMLKDVKKDPESRDAIVRTLRLLWMTCCALSGIAGLICCSCQYPGLYRTPKPHWFVGQMGDGVLKSV</sequence>
<keyword evidence="4 5" id="KW-0472">Membrane</keyword>
<dbReference type="EMBL" id="MU864362">
    <property type="protein sequence ID" value="KAK4190990.1"/>
    <property type="molecule type" value="Genomic_DNA"/>
</dbReference>